<feature type="transmembrane region" description="Helical" evidence="1">
    <location>
        <begin position="423"/>
        <end position="443"/>
    </location>
</feature>
<accession>A0A2G1BUZ8</accession>
<comment type="caution">
    <text evidence="3">The sequence shown here is derived from an EMBL/GenBank/DDBJ whole genome shotgun (WGS) entry which is preliminary data.</text>
</comment>
<feature type="transmembrane region" description="Helical" evidence="1">
    <location>
        <begin position="383"/>
        <end position="411"/>
    </location>
</feature>
<feature type="transmembrane region" description="Helical" evidence="1">
    <location>
        <begin position="271"/>
        <end position="290"/>
    </location>
</feature>
<feature type="transmembrane region" description="Helical" evidence="1">
    <location>
        <begin position="359"/>
        <end position="376"/>
    </location>
</feature>
<feature type="transmembrane region" description="Helical" evidence="1">
    <location>
        <begin position="331"/>
        <end position="353"/>
    </location>
</feature>
<feature type="transmembrane region" description="Helical" evidence="1">
    <location>
        <begin position="229"/>
        <end position="250"/>
    </location>
</feature>
<organism evidence="3 4">
    <name type="scientific">Tenacibaculum discolor</name>
    <dbReference type="NCBI Taxonomy" id="361581"/>
    <lineage>
        <taxon>Bacteria</taxon>
        <taxon>Pseudomonadati</taxon>
        <taxon>Bacteroidota</taxon>
        <taxon>Flavobacteriia</taxon>
        <taxon>Flavobacteriales</taxon>
        <taxon>Flavobacteriaceae</taxon>
        <taxon>Tenacibaculum</taxon>
    </lineage>
</organism>
<feature type="transmembrane region" description="Helical" evidence="1">
    <location>
        <begin position="187"/>
        <end position="209"/>
    </location>
</feature>
<name>A0A2G1BUZ8_9FLAO</name>
<evidence type="ECO:0000256" key="1">
    <source>
        <dbReference type="SAM" id="Phobius"/>
    </source>
</evidence>
<proteinExistence type="predicted"/>
<dbReference type="Proteomes" id="UP000222163">
    <property type="component" value="Unassembled WGS sequence"/>
</dbReference>
<feature type="transmembrane region" description="Helical" evidence="1">
    <location>
        <begin position="57"/>
        <end position="75"/>
    </location>
</feature>
<protein>
    <submittedName>
        <fullName evidence="3">Mannosyltransferase</fullName>
    </submittedName>
</protein>
<dbReference type="AlphaFoldDB" id="A0A2G1BUZ8"/>
<feature type="transmembrane region" description="Helical" evidence="1">
    <location>
        <begin position="154"/>
        <end position="175"/>
    </location>
</feature>
<dbReference type="GO" id="GO:0016757">
    <property type="term" value="F:glycosyltransferase activity"/>
    <property type="evidence" value="ECO:0007669"/>
    <property type="project" value="UniProtKB-KW"/>
</dbReference>
<evidence type="ECO:0000313" key="5">
    <source>
        <dbReference type="Proteomes" id="UP001242342"/>
    </source>
</evidence>
<evidence type="ECO:0000313" key="3">
    <source>
        <dbReference type="EMBL" id="PHN97863.1"/>
    </source>
</evidence>
<reference evidence="3 4" key="1">
    <citation type="journal article" date="2016" name="Nat. Commun.">
        <title>Microbial interactions lead to rapid micro-scale successions on model marine particles.</title>
        <authorList>
            <person name="Datta M.S."/>
            <person name="Sliwerska E."/>
            <person name="Gore J."/>
            <person name="Polz M.F."/>
            <person name="Cordero O.X."/>
        </authorList>
    </citation>
    <scope>NUCLEOTIDE SEQUENCE [LARGE SCALE GENOMIC DNA]</scope>
    <source>
        <strain evidence="3 4">4G03</strain>
    </source>
</reference>
<keyword evidence="1" id="KW-0472">Membrane</keyword>
<dbReference type="EMBL" id="JAUYVU010000001">
    <property type="protein sequence ID" value="MDP2539894.1"/>
    <property type="molecule type" value="Genomic_DNA"/>
</dbReference>
<keyword evidence="3" id="KW-0808">Transferase</keyword>
<feature type="transmembrane region" description="Helical" evidence="1">
    <location>
        <begin position="32"/>
        <end position="50"/>
    </location>
</feature>
<reference evidence="2 5" key="3">
    <citation type="submission" date="2023-07" db="EMBL/GenBank/DDBJ databases">
        <title>Genome content predicts the carbon catabolic preferences of heterotrophic bacteria.</title>
        <authorList>
            <person name="Gralka M."/>
        </authorList>
    </citation>
    <scope>NUCLEOTIDE SEQUENCE [LARGE SCALE GENOMIC DNA]</scope>
    <source>
        <strain evidence="2 5">4G03</strain>
    </source>
</reference>
<keyword evidence="5" id="KW-1185">Reference proteome</keyword>
<gene>
    <name evidence="3" type="ORF">CSC81_05475</name>
    <name evidence="2" type="ORF">Q8W23_00240</name>
</gene>
<evidence type="ECO:0000313" key="2">
    <source>
        <dbReference type="EMBL" id="MDP2539894.1"/>
    </source>
</evidence>
<keyword evidence="1" id="KW-1133">Transmembrane helix</keyword>
<feature type="transmembrane region" description="Helical" evidence="1">
    <location>
        <begin position="7"/>
        <end position="26"/>
    </location>
</feature>
<sequence length="450" mass="53203">MPFLKKYSSIMLTFVSVVLYFLFAYTIERTEFNKLLFLWVTLFTCYFGLLQNKQLSFVHLASIAVLFRLVFFSAIPNLSQDFYRFIWDGRMILEGLNPYLSLPQTFIEQNNYPINQANELYKGMGDLNGSHYTNYPPINQLCFLIAALLAKNSIIGSVVVMRVLIILADIGILYFGKKLLERLQLPVKNIFLYILNPFVIIELTGNLHFEPVMLFFLVWSIYKLQQQKWFSAAILLACSISVKLIPLLFLPLFFQWFVKNDFSFLRGFKKLVSFYVTVIFTVILLFLPFYSSELVLNYMNSVGLWFRNFEFNASFYYLAREIGYLFRGYNEIAIIGKIIPIVTIFFLLILTFFKKNRSIKQLIVSMLFALSFYYFLTTTMHPWYIATLLILSVFTQYRYTVLWSLVIILSYQAYANSPWKENLWLITLEYLILYTYLIWEVFIKRKPTQN</sequence>
<dbReference type="Proteomes" id="UP001242342">
    <property type="component" value="Unassembled WGS sequence"/>
</dbReference>
<dbReference type="Pfam" id="PF26314">
    <property type="entry name" value="MptA_B_family"/>
    <property type="match status" value="1"/>
</dbReference>
<reference evidence="3" key="2">
    <citation type="submission" date="2017-10" db="EMBL/GenBank/DDBJ databases">
        <authorList>
            <person name="Enke T.N."/>
            <person name="Cordero O.X."/>
        </authorList>
    </citation>
    <scope>NUCLEOTIDE SEQUENCE</scope>
    <source>
        <strain evidence="3">4G03</strain>
    </source>
</reference>
<evidence type="ECO:0000313" key="4">
    <source>
        <dbReference type="Proteomes" id="UP000222163"/>
    </source>
</evidence>
<keyword evidence="3" id="KW-0328">Glycosyltransferase</keyword>
<keyword evidence="1" id="KW-0812">Transmembrane</keyword>
<dbReference type="EMBL" id="PDUU01000004">
    <property type="protein sequence ID" value="PHN97863.1"/>
    <property type="molecule type" value="Genomic_DNA"/>
</dbReference>